<dbReference type="Proteomes" id="UP000254893">
    <property type="component" value="Unassembled WGS sequence"/>
</dbReference>
<dbReference type="RefSeq" id="WP_115168994.1">
    <property type="nucleotide sequence ID" value="NZ_UGYW01000001.1"/>
</dbReference>
<dbReference type="InterPro" id="IPR019026">
    <property type="entry name" value="Peptidase_M64_IgA"/>
</dbReference>
<keyword evidence="1" id="KW-0732">Signal</keyword>
<sequence length="572" mass="64765">MYILRAFLLLAILSIVNLSSAQQYRIDTLQYQGTNKHIVNMVILADGYTAAELDYFVEDAKRFNSYFFNTEPFRQYTSYFNVFAIRTPSEESGAIHKGVSNDCPKDDHGHGNMPDRFNQYARNTNVPTSNPKTIFGSSFDNMGLHRLVIPHHEEAIQKVLKDHIPNYSQVVILVNSPYYGGSGGKYATATVNAASNDIAVHEIGHSFAVLADEYWAGNQYAIEGPNRSQEADPTKVRWKNWIGTNGIGVYAYGSKASPSTWFRPHEFCKMQYLIAPFCNVCQEAFVETIHKLTNPIKNTSPRTMQVLSADTVNKFSLSLIKPSPNTLDVKWILNGEQIDADKETIYINKGMFHAGTNELKAIVYDNTKLVRTEEHAKHIYTAVWSIQAEKETALTAPVSTWGDTLETCFNGYQSLSVKNPQSGITYQWYELPSGGELLRSTANFVVPRSKESKTYYVESVWKVQVSARTAVTVRILPAIDPPRKVVIKKIKESGKVLLLVDEKDDERYNYIWSYEDGKPLYEFDELGGEFVRPTGKNNTLTIKQPHKPLRIFVQKVDKETTCVSERLQIVVR</sequence>
<proteinExistence type="predicted"/>
<evidence type="ECO:0000259" key="2">
    <source>
        <dbReference type="Pfam" id="PF19081"/>
    </source>
</evidence>
<reference evidence="3 4" key="1">
    <citation type="submission" date="2018-06" db="EMBL/GenBank/DDBJ databases">
        <authorList>
            <consortium name="Pathogen Informatics"/>
            <person name="Doyle S."/>
        </authorList>
    </citation>
    <scope>NUCLEOTIDE SEQUENCE [LARGE SCALE GENOMIC DNA]</scope>
    <source>
        <strain evidence="3 4">NCTC11388</strain>
    </source>
</reference>
<accession>A0A380BCM7</accession>
<evidence type="ECO:0000313" key="4">
    <source>
        <dbReference type="Proteomes" id="UP000254893"/>
    </source>
</evidence>
<organism evidence="3 4">
    <name type="scientific">Sphingobacterium spiritivorum</name>
    <name type="common">Flavobacterium spiritivorum</name>
    <dbReference type="NCBI Taxonomy" id="258"/>
    <lineage>
        <taxon>Bacteria</taxon>
        <taxon>Pseudomonadati</taxon>
        <taxon>Bacteroidota</taxon>
        <taxon>Sphingobacteriia</taxon>
        <taxon>Sphingobacteriales</taxon>
        <taxon>Sphingobacteriaceae</taxon>
        <taxon>Sphingobacterium</taxon>
    </lineage>
</organism>
<dbReference type="Gene3D" id="3.40.390.10">
    <property type="entry name" value="Collagenase (Catalytic Domain)"/>
    <property type="match status" value="1"/>
</dbReference>
<dbReference type="EMBL" id="UGYW01000001">
    <property type="protein sequence ID" value="SUI98170.1"/>
    <property type="molecule type" value="Genomic_DNA"/>
</dbReference>
<dbReference type="InterPro" id="IPR024079">
    <property type="entry name" value="MetalloPept_cat_dom_sf"/>
</dbReference>
<feature type="chain" id="PRO_5016854710" evidence="1">
    <location>
        <begin position="22"/>
        <end position="572"/>
    </location>
</feature>
<evidence type="ECO:0000313" key="3">
    <source>
        <dbReference type="EMBL" id="SUI98170.1"/>
    </source>
</evidence>
<dbReference type="GO" id="GO:0008237">
    <property type="term" value="F:metallopeptidase activity"/>
    <property type="evidence" value="ECO:0007669"/>
    <property type="project" value="InterPro"/>
</dbReference>
<gene>
    <name evidence="3" type="ORF">NCTC11388_00556</name>
</gene>
<feature type="domain" description="Ig-like" evidence="2">
    <location>
        <begin position="396"/>
        <end position="477"/>
    </location>
</feature>
<dbReference type="InterPro" id="IPR044023">
    <property type="entry name" value="Ig_7"/>
</dbReference>
<feature type="signal peptide" evidence="1">
    <location>
        <begin position="1"/>
        <end position="21"/>
    </location>
</feature>
<dbReference type="AlphaFoldDB" id="A0A380BCM7"/>
<evidence type="ECO:0000256" key="1">
    <source>
        <dbReference type="SAM" id="SignalP"/>
    </source>
</evidence>
<name>A0A380BCM7_SPHSI</name>
<dbReference type="Pfam" id="PF09471">
    <property type="entry name" value="Peptidase_M64"/>
    <property type="match status" value="2"/>
</dbReference>
<protein>
    <submittedName>
        <fullName evidence="3">IgA Peptidase M64</fullName>
    </submittedName>
</protein>
<dbReference type="Pfam" id="PF19081">
    <property type="entry name" value="Ig_7"/>
    <property type="match status" value="1"/>
</dbReference>